<accession>A0A8H8QPT3</accession>
<evidence type="ECO:0000256" key="2">
    <source>
        <dbReference type="ARBA" id="ARBA00022679"/>
    </source>
</evidence>
<dbReference type="PANTHER" id="PTHR10545:SF29">
    <property type="entry name" value="GH14572P-RELATED"/>
    <property type="match status" value="1"/>
</dbReference>
<gene>
    <name evidence="5" type="ORF">UBRO2_04488</name>
</gene>
<keyword evidence="3" id="KW-0012">Acyltransferase</keyword>
<dbReference type="CDD" id="cd04301">
    <property type="entry name" value="NAT_SF"/>
    <property type="match status" value="1"/>
</dbReference>
<dbReference type="Gene3D" id="3.40.630.30">
    <property type="match status" value="1"/>
</dbReference>
<reference evidence="5" key="1">
    <citation type="submission" date="2018-08" db="EMBL/GenBank/DDBJ databases">
        <authorList>
            <person name="Guldener U."/>
        </authorList>
    </citation>
    <scope>NUCLEOTIDE SEQUENCE</scope>
    <source>
        <strain evidence="5">UB2</strain>
    </source>
</reference>
<dbReference type="Proteomes" id="UP000658997">
    <property type="component" value="Unassembled WGS sequence"/>
</dbReference>
<evidence type="ECO:0000313" key="6">
    <source>
        <dbReference type="Proteomes" id="UP000658997"/>
    </source>
</evidence>
<protein>
    <submittedName>
        <fullName evidence="5">Related to n-acetyltransferase</fullName>
    </submittedName>
</protein>
<dbReference type="PROSITE" id="PS51186">
    <property type="entry name" value="GNAT"/>
    <property type="match status" value="1"/>
</dbReference>
<name>A0A8H8QPT3_9BASI</name>
<dbReference type="InterPro" id="IPR016181">
    <property type="entry name" value="Acyl_CoA_acyltransferase"/>
</dbReference>
<dbReference type="AlphaFoldDB" id="A0A8H8QPT3"/>
<dbReference type="PANTHER" id="PTHR10545">
    <property type="entry name" value="DIAMINE N-ACETYLTRANSFERASE"/>
    <property type="match status" value="1"/>
</dbReference>
<dbReference type="Pfam" id="PF00583">
    <property type="entry name" value="Acetyltransf_1"/>
    <property type="match status" value="1"/>
</dbReference>
<dbReference type="FunFam" id="3.40.630.30:FF:000064">
    <property type="entry name" value="GNAT family acetyltransferase"/>
    <property type="match status" value="1"/>
</dbReference>
<keyword evidence="2 5" id="KW-0808">Transferase</keyword>
<evidence type="ECO:0000259" key="4">
    <source>
        <dbReference type="PROSITE" id="PS51186"/>
    </source>
</evidence>
<evidence type="ECO:0000256" key="3">
    <source>
        <dbReference type="ARBA" id="ARBA00023315"/>
    </source>
</evidence>
<organism evidence="5 6">
    <name type="scientific">Ustilago bromivora</name>
    <dbReference type="NCBI Taxonomy" id="307758"/>
    <lineage>
        <taxon>Eukaryota</taxon>
        <taxon>Fungi</taxon>
        <taxon>Dikarya</taxon>
        <taxon>Basidiomycota</taxon>
        <taxon>Ustilaginomycotina</taxon>
        <taxon>Ustilaginomycetes</taxon>
        <taxon>Ustilaginales</taxon>
        <taxon>Ustilaginaceae</taxon>
        <taxon>Ustilago</taxon>
    </lineage>
</organism>
<comment type="similarity">
    <text evidence="1">Belongs to the acetyltransferase family.</text>
</comment>
<dbReference type="InterPro" id="IPR051016">
    <property type="entry name" value="Diverse_Substrate_AcTransf"/>
</dbReference>
<keyword evidence="6" id="KW-1185">Reference proteome</keyword>
<proteinExistence type="inferred from homology"/>
<dbReference type="GO" id="GO:0008080">
    <property type="term" value="F:N-acetyltransferase activity"/>
    <property type="evidence" value="ECO:0007669"/>
    <property type="project" value="UniProtKB-ARBA"/>
</dbReference>
<evidence type="ECO:0000313" key="5">
    <source>
        <dbReference type="EMBL" id="SYW82366.1"/>
    </source>
</evidence>
<dbReference type="EMBL" id="ULHB01000106">
    <property type="protein sequence ID" value="SYW82366.1"/>
    <property type="molecule type" value="Genomic_DNA"/>
</dbReference>
<sequence>MSALVTSSDKEFVIRRGGKEDCPAILDFVRTTIPLAVGHGALGRLTMNFSIPQQIQQLADYEKEPDAVEATVETLEENVFNKGYAEVLIAEQHKDCSVVSVGMVLYFYSFSTWTSKPSLYLEDLFVIPTLRNKGVGKLLFKALGQIAQQKDCARIDWSVLKWNAPTIAFYEKVLGAKPMDEWKGMRLEQQGIANLSKLI</sequence>
<evidence type="ECO:0000256" key="1">
    <source>
        <dbReference type="ARBA" id="ARBA00008694"/>
    </source>
</evidence>
<comment type="caution">
    <text evidence="5">The sequence shown here is derived from an EMBL/GenBank/DDBJ whole genome shotgun (WGS) entry which is preliminary data.</text>
</comment>
<dbReference type="InterPro" id="IPR000182">
    <property type="entry name" value="GNAT_dom"/>
</dbReference>
<feature type="domain" description="N-acetyltransferase" evidence="4">
    <location>
        <begin position="45"/>
        <end position="199"/>
    </location>
</feature>
<dbReference type="SUPFAM" id="SSF55729">
    <property type="entry name" value="Acyl-CoA N-acyltransferases (Nat)"/>
    <property type="match status" value="1"/>
</dbReference>